<keyword evidence="7" id="KW-0012">Acyltransferase</keyword>
<evidence type="ECO:0000256" key="5">
    <source>
        <dbReference type="ARBA" id="ARBA00022989"/>
    </source>
</evidence>
<evidence type="ECO:0000256" key="6">
    <source>
        <dbReference type="ARBA" id="ARBA00023136"/>
    </source>
</evidence>
<dbReference type="InterPro" id="IPR003010">
    <property type="entry name" value="C-N_Hydrolase"/>
</dbReference>
<dbReference type="InterPro" id="IPR004563">
    <property type="entry name" value="Apolipo_AcylTrfase"/>
</dbReference>
<evidence type="ECO:0000256" key="1">
    <source>
        <dbReference type="ARBA" id="ARBA00004651"/>
    </source>
</evidence>
<feature type="transmembrane region" description="Helical" evidence="8">
    <location>
        <begin position="139"/>
        <end position="156"/>
    </location>
</feature>
<sequence>MWWLAPLAIGVHIFCIKQSTRPFLNSFLFALVFNAIALHWTSTFVGAIPWAILAIGQAVLFMPLGFANKYGVALYPVIFLLLEQVRGNFPFSGFGWMRIAYSQADAPYSSIAAIGGAVGLSALVLCISLTLFALLNARLHVFPLLPLILLLIPIHTNSIGTVKVLMVQGDVPALGLDFNSRAKAVFLNHVNETKKALAKDGNVDFILWPENAVDVDPFTNNDVKETLNSFPAPLIIGAVSREGENLQNVSIIWEKTSQEIYVKQHLTPFGEYIPLRSLASKISPLAASVEDFTPGSSSKIFAIGSAKIAPIICFELIDDSILSTAARASNLIVVQTNSATFGFSPESAQQLEISRIRAIEHGRNLLSVSTTGISAVIDSTGEITSRTQIHVPAHIFASVQLLDSQSPRDRAGHWATVAACIWLLIVGRAGRKVVT</sequence>
<dbReference type="HAMAP" id="MF_01148">
    <property type="entry name" value="Lnt"/>
    <property type="match status" value="1"/>
</dbReference>
<dbReference type="GO" id="GO:0016410">
    <property type="term" value="F:N-acyltransferase activity"/>
    <property type="evidence" value="ECO:0007669"/>
    <property type="project" value="InterPro"/>
</dbReference>
<dbReference type="AlphaFoldDB" id="A0A6J6KRC6"/>
<dbReference type="SUPFAM" id="SSF56317">
    <property type="entry name" value="Carbon-nitrogen hydrolase"/>
    <property type="match status" value="1"/>
</dbReference>
<evidence type="ECO:0000256" key="3">
    <source>
        <dbReference type="ARBA" id="ARBA00022679"/>
    </source>
</evidence>
<dbReference type="Pfam" id="PF00795">
    <property type="entry name" value="CN_hydrolase"/>
    <property type="match status" value="1"/>
</dbReference>
<evidence type="ECO:0000313" key="10">
    <source>
        <dbReference type="EMBL" id="CAB4650774.1"/>
    </source>
</evidence>
<dbReference type="PANTHER" id="PTHR38686:SF1">
    <property type="entry name" value="APOLIPOPROTEIN N-ACYLTRANSFERASE"/>
    <property type="match status" value="1"/>
</dbReference>
<dbReference type="PROSITE" id="PS50263">
    <property type="entry name" value="CN_HYDROLASE"/>
    <property type="match status" value="1"/>
</dbReference>
<reference evidence="10" key="1">
    <citation type="submission" date="2020-05" db="EMBL/GenBank/DDBJ databases">
        <authorList>
            <person name="Chiriac C."/>
            <person name="Salcher M."/>
            <person name="Ghai R."/>
            <person name="Kavagutti S V."/>
        </authorList>
    </citation>
    <scope>NUCLEOTIDE SEQUENCE</scope>
</reference>
<evidence type="ECO:0000256" key="2">
    <source>
        <dbReference type="ARBA" id="ARBA00022475"/>
    </source>
</evidence>
<keyword evidence="2" id="KW-1003">Cell membrane</keyword>
<dbReference type="PANTHER" id="PTHR38686">
    <property type="entry name" value="APOLIPOPROTEIN N-ACYLTRANSFERASE"/>
    <property type="match status" value="1"/>
</dbReference>
<keyword evidence="6 8" id="KW-0472">Membrane</keyword>
<keyword evidence="4 8" id="KW-0812">Transmembrane</keyword>
<evidence type="ECO:0000259" key="9">
    <source>
        <dbReference type="PROSITE" id="PS50263"/>
    </source>
</evidence>
<comment type="subcellular location">
    <subcellularLocation>
        <location evidence="1">Cell membrane</location>
        <topology evidence="1">Multi-pass membrane protein</topology>
    </subcellularLocation>
</comment>
<protein>
    <submittedName>
        <fullName evidence="10">Unannotated protein</fullName>
    </submittedName>
</protein>
<evidence type="ECO:0000256" key="8">
    <source>
        <dbReference type="SAM" id="Phobius"/>
    </source>
</evidence>
<proteinExistence type="inferred from homology"/>
<dbReference type="GO" id="GO:0042158">
    <property type="term" value="P:lipoprotein biosynthetic process"/>
    <property type="evidence" value="ECO:0007669"/>
    <property type="project" value="InterPro"/>
</dbReference>
<gene>
    <name evidence="10" type="ORF">UFOPK2265_00119</name>
</gene>
<keyword evidence="5 8" id="KW-1133">Transmembrane helix</keyword>
<dbReference type="CDD" id="cd07571">
    <property type="entry name" value="ALP_N-acyl_transferase"/>
    <property type="match status" value="1"/>
</dbReference>
<dbReference type="Gene3D" id="3.60.110.10">
    <property type="entry name" value="Carbon-nitrogen hydrolase"/>
    <property type="match status" value="1"/>
</dbReference>
<organism evidence="10">
    <name type="scientific">freshwater metagenome</name>
    <dbReference type="NCBI Taxonomy" id="449393"/>
    <lineage>
        <taxon>unclassified sequences</taxon>
        <taxon>metagenomes</taxon>
        <taxon>ecological metagenomes</taxon>
    </lineage>
</organism>
<keyword evidence="3" id="KW-0808">Transferase</keyword>
<dbReference type="GO" id="GO:0005886">
    <property type="term" value="C:plasma membrane"/>
    <property type="evidence" value="ECO:0007669"/>
    <property type="project" value="UniProtKB-SubCell"/>
</dbReference>
<accession>A0A6J6KRC6</accession>
<evidence type="ECO:0000256" key="4">
    <source>
        <dbReference type="ARBA" id="ARBA00022692"/>
    </source>
</evidence>
<name>A0A6J6KRC6_9ZZZZ</name>
<dbReference type="NCBIfam" id="TIGR00546">
    <property type="entry name" value="lnt"/>
    <property type="match status" value="1"/>
</dbReference>
<dbReference type="InterPro" id="IPR036526">
    <property type="entry name" value="C-N_Hydrolase_sf"/>
</dbReference>
<evidence type="ECO:0000256" key="7">
    <source>
        <dbReference type="ARBA" id="ARBA00023315"/>
    </source>
</evidence>
<dbReference type="InterPro" id="IPR045378">
    <property type="entry name" value="LNT_N"/>
</dbReference>
<feature type="transmembrane region" description="Helical" evidence="8">
    <location>
        <begin position="111"/>
        <end position="132"/>
    </location>
</feature>
<feature type="domain" description="CN hydrolase" evidence="9">
    <location>
        <begin position="167"/>
        <end position="401"/>
    </location>
</feature>
<dbReference type="EMBL" id="CAEZWP010000002">
    <property type="protein sequence ID" value="CAB4650774.1"/>
    <property type="molecule type" value="Genomic_DNA"/>
</dbReference>
<dbReference type="Pfam" id="PF20154">
    <property type="entry name" value="LNT_N"/>
    <property type="match status" value="1"/>
</dbReference>